<proteinExistence type="predicted"/>
<dbReference type="PANTHER" id="PTHR30115">
    <property type="entry name" value="NITROGEN REGULATORY PROTEIN P-II"/>
    <property type="match status" value="1"/>
</dbReference>
<evidence type="ECO:0000313" key="1">
    <source>
        <dbReference type="EMBL" id="ARN57685.1"/>
    </source>
</evidence>
<dbReference type="EMBL" id="CP021023">
    <property type="protein sequence ID" value="ARN57685.1"/>
    <property type="molecule type" value="Genomic_DNA"/>
</dbReference>
<dbReference type="GO" id="GO:0006808">
    <property type="term" value="P:regulation of nitrogen utilization"/>
    <property type="evidence" value="ECO:0007669"/>
    <property type="project" value="InterPro"/>
</dbReference>
<dbReference type="RefSeq" id="WP_085756312.1">
    <property type="nucleotide sequence ID" value="NZ_CP021023.1"/>
</dbReference>
<dbReference type="GO" id="GO:0030234">
    <property type="term" value="F:enzyme regulator activity"/>
    <property type="evidence" value="ECO:0007669"/>
    <property type="project" value="InterPro"/>
</dbReference>
<dbReference type="InterPro" id="IPR002187">
    <property type="entry name" value="N-reg_PII"/>
</dbReference>
<dbReference type="SUPFAM" id="SSF54913">
    <property type="entry name" value="GlnB-like"/>
    <property type="match status" value="1"/>
</dbReference>
<dbReference type="STRING" id="1941349.STSP1_02106"/>
<dbReference type="SMART" id="SM00938">
    <property type="entry name" value="P-II"/>
    <property type="match status" value="1"/>
</dbReference>
<dbReference type="AlphaFoldDB" id="A0A1W6LPG5"/>
<sequence length="109" mass="11855">MKMIIAFVKPNMLDAVILALHKIEGLTGASSTEVQGFGRDRSMNDREISLKTKTHIKLEIACHDDLVDKVLSAIAKAAHTGLRGDGKIYVLPLDDAVRISSNERGENAV</sequence>
<dbReference type="Gene3D" id="3.30.70.120">
    <property type="match status" value="1"/>
</dbReference>
<dbReference type="KEGG" id="pbp:STSP1_02106"/>
<dbReference type="GO" id="GO:0005829">
    <property type="term" value="C:cytosol"/>
    <property type="evidence" value="ECO:0007669"/>
    <property type="project" value="TreeGrafter"/>
</dbReference>
<dbReference type="InterPro" id="IPR011322">
    <property type="entry name" value="N-reg_PII-like_a/b"/>
</dbReference>
<dbReference type="PANTHER" id="PTHR30115:SF11">
    <property type="entry name" value="NITROGEN REGULATORY PROTEIN P-II HOMOLOG"/>
    <property type="match status" value="1"/>
</dbReference>
<name>A0A1W6LPG5_9BACT</name>
<reference evidence="2" key="1">
    <citation type="submission" date="2017-04" db="EMBL/GenBank/DDBJ databases">
        <title>Comparative genomics and description of representatives of a novel lineage of planctomycetes thriving in anoxic sediments.</title>
        <authorList>
            <person name="Spring S."/>
            <person name="Bunk B."/>
            <person name="Sproer C."/>
        </authorList>
    </citation>
    <scope>NUCLEOTIDE SEQUENCE [LARGE SCALE GENOMIC DNA]</scope>
    <source>
        <strain evidence="2">ST-PulAB-D4</strain>
    </source>
</reference>
<dbReference type="GO" id="GO:0005524">
    <property type="term" value="F:ATP binding"/>
    <property type="evidence" value="ECO:0007669"/>
    <property type="project" value="TreeGrafter"/>
</dbReference>
<evidence type="ECO:0000313" key="2">
    <source>
        <dbReference type="Proteomes" id="UP000193334"/>
    </source>
</evidence>
<dbReference type="PROSITE" id="PS51343">
    <property type="entry name" value="PII_GLNB_DOM"/>
    <property type="match status" value="1"/>
</dbReference>
<dbReference type="Proteomes" id="UP000193334">
    <property type="component" value="Chromosome"/>
</dbReference>
<protein>
    <submittedName>
        <fullName evidence="1">Nitrogen regulatory protein P-II</fullName>
    </submittedName>
</protein>
<organism evidence="1 2">
    <name type="scientific">Sedimentisphaera salicampi</name>
    <dbReference type="NCBI Taxonomy" id="1941349"/>
    <lineage>
        <taxon>Bacteria</taxon>
        <taxon>Pseudomonadati</taxon>
        <taxon>Planctomycetota</taxon>
        <taxon>Phycisphaerae</taxon>
        <taxon>Sedimentisphaerales</taxon>
        <taxon>Sedimentisphaeraceae</taxon>
        <taxon>Sedimentisphaera</taxon>
    </lineage>
</organism>
<dbReference type="PRINTS" id="PR00340">
    <property type="entry name" value="PIIGLNB"/>
</dbReference>
<keyword evidence="2" id="KW-1185">Reference proteome</keyword>
<dbReference type="Pfam" id="PF00543">
    <property type="entry name" value="P-II"/>
    <property type="match status" value="1"/>
</dbReference>
<accession>A0A1W6LPG5</accession>
<dbReference type="InterPro" id="IPR015867">
    <property type="entry name" value="N-reg_PII/ATP_PRibTrfase_C"/>
</dbReference>
<gene>
    <name evidence="1" type="primary">glnB_2</name>
    <name evidence="1" type="ORF">STSP1_02106</name>
</gene>